<feature type="domain" description="Peptidase S11 D-alanyl-D-alanine carboxypeptidase A N-terminal" evidence="3">
    <location>
        <begin position="194"/>
        <end position="310"/>
    </location>
</feature>
<organism evidence="5 6">
    <name type="scientific">[Lactobacillus] rogosae</name>
    <dbReference type="NCBI Taxonomy" id="706562"/>
    <lineage>
        <taxon>Bacteria</taxon>
        <taxon>Bacillati</taxon>
        <taxon>Bacillota</taxon>
        <taxon>Clostridia</taxon>
        <taxon>Lachnospirales</taxon>
        <taxon>Lachnospiraceae</taxon>
        <taxon>Lachnospira</taxon>
    </lineage>
</organism>
<dbReference type="InterPro" id="IPR001967">
    <property type="entry name" value="Peptidase_S11_N"/>
</dbReference>
<dbReference type="PANTHER" id="PTHR21581">
    <property type="entry name" value="D-ALANYL-D-ALANINE CARBOXYPEPTIDASE"/>
    <property type="match status" value="1"/>
</dbReference>
<dbReference type="Pfam" id="PF07943">
    <property type="entry name" value="PBP5_C"/>
    <property type="match status" value="1"/>
</dbReference>
<keyword evidence="5" id="KW-0378">Hydrolase</keyword>
<evidence type="ECO:0000259" key="3">
    <source>
        <dbReference type="Pfam" id="PF00768"/>
    </source>
</evidence>
<reference evidence="5 6" key="1">
    <citation type="submission" date="2024-03" db="EMBL/GenBank/DDBJ databases">
        <title>Human intestinal bacterial collection.</title>
        <authorList>
            <person name="Pauvert C."/>
            <person name="Hitch T.C.A."/>
            <person name="Clavel T."/>
        </authorList>
    </citation>
    <scope>NUCLEOTIDE SEQUENCE [LARGE SCALE GENOMIC DNA]</scope>
    <source>
        <strain evidence="5 6">CLA-AA-H255</strain>
    </source>
</reference>
<dbReference type="Proteomes" id="UP001442364">
    <property type="component" value="Unassembled WGS sequence"/>
</dbReference>
<dbReference type="EMBL" id="JBBMER010000001">
    <property type="protein sequence ID" value="MEQ2378691.1"/>
    <property type="molecule type" value="Genomic_DNA"/>
</dbReference>
<dbReference type="SUPFAM" id="SSF56601">
    <property type="entry name" value="beta-lactamase/transpeptidase-like"/>
    <property type="match status" value="1"/>
</dbReference>
<evidence type="ECO:0000259" key="4">
    <source>
        <dbReference type="Pfam" id="PF07943"/>
    </source>
</evidence>
<comment type="function">
    <text evidence="1">Removes C-terminal D-alanyl residues from sugar-peptide cell wall precursors.</text>
</comment>
<dbReference type="InterPro" id="IPR012907">
    <property type="entry name" value="Peptidase_S11_C"/>
</dbReference>
<keyword evidence="2" id="KW-0472">Membrane</keyword>
<evidence type="ECO:0000256" key="2">
    <source>
        <dbReference type="SAM" id="Phobius"/>
    </source>
</evidence>
<name>A0ABV1BSG2_9FIRM</name>
<keyword evidence="5" id="KW-0121">Carboxypeptidase</keyword>
<dbReference type="Pfam" id="PF00768">
    <property type="entry name" value="Peptidase_S11"/>
    <property type="match status" value="2"/>
</dbReference>
<evidence type="ECO:0000313" key="5">
    <source>
        <dbReference type="EMBL" id="MEQ2378691.1"/>
    </source>
</evidence>
<keyword evidence="5" id="KW-0645">Protease</keyword>
<dbReference type="PANTHER" id="PTHR21581:SF6">
    <property type="entry name" value="TRAFFICKING PROTEIN PARTICLE COMPLEX SUBUNIT 12"/>
    <property type="match status" value="1"/>
</dbReference>
<protein>
    <submittedName>
        <fullName evidence="5">D-alanyl-D-alanine carboxypeptidase</fullName>
    </submittedName>
</protein>
<keyword evidence="6" id="KW-1185">Reference proteome</keyword>
<evidence type="ECO:0000256" key="1">
    <source>
        <dbReference type="ARBA" id="ARBA00003217"/>
    </source>
</evidence>
<evidence type="ECO:0000313" key="6">
    <source>
        <dbReference type="Proteomes" id="UP001442364"/>
    </source>
</evidence>
<keyword evidence="2" id="KW-0812">Transmembrane</keyword>
<sequence>MLSAVAYFFQKLIQPLKFIILICLIISIVLTPFNRVNAKENDSSLKDNEIHARFAAVIDADTNRLLYGKNADTKAPMASTTKIMTLITALEICPDDYIATTSAYAASMPDVQLNAVKGEQFSIKDLYYSLMLRSHNDTAVIIAENTAYYYICSLTDKERNELTFDISFINDYSYNSHFIENISKEQSKALVLVFTNLMNRKATSLGCNSTHYITPNGLDASDDAGIHSTTAYELAVVMSYCIKNEHFLSITQTHDYSFTSLSGRKYSVSNANAFLNMYDNIISGKTGFTGDAGYCYVCAYKDNDRTFIVALLACGWPDNKTYKWSDAKHLLDYARASYTKQDILICPKVFNIKIKNGSKSSIDILFDKKLSACISDNDNVEVVYNIPSSITAPVNNECIIGNVCVNINDKEIQRYNIYCNENIKKVSFISKITQKVKKL</sequence>
<dbReference type="Gene3D" id="2.60.410.10">
    <property type="entry name" value="D-Ala-D-Ala carboxypeptidase, C-terminal domain"/>
    <property type="match status" value="1"/>
</dbReference>
<gene>
    <name evidence="5" type="ORF">WMO14_02155</name>
</gene>
<feature type="domain" description="Peptidase S11 D-alanyl-D-alanine carboxypeptidase A N-terminal" evidence="3">
    <location>
        <begin position="46"/>
        <end position="147"/>
    </location>
</feature>
<dbReference type="GO" id="GO:0004180">
    <property type="term" value="F:carboxypeptidase activity"/>
    <property type="evidence" value="ECO:0007669"/>
    <property type="project" value="UniProtKB-KW"/>
</dbReference>
<keyword evidence="2" id="KW-1133">Transmembrane helix</keyword>
<dbReference type="InterPro" id="IPR015956">
    <property type="entry name" value="Peniciliin-bd_prot_C_sf"/>
</dbReference>
<dbReference type="InterPro" id="IPR012338">
    <property type="entry name" value="Beta-lactam/transpept-like"/>
</dbReference>
<accession>A0ABV1BSG2</accession>
<dbReference type="SUPFAM" id="SSF69189">
    <property type="entry name" value="Penicillin-binding protein associated domain"/>
    <property type="match status" value="1"/>
</dbReference>
<dbReference type="Gene3D" id="3.40.710.10">
    <property type="entry name" value="DD-peptidase/beta-lactamase superfamily"/>
    <property type="match status" value="1"/>
</dbReference>
<comment type="caution">
    <text evidence="5">The sequence shown here is derived from an EMBL/GenBank/DDBJ whole genome shotgun (WGS) entry which is preliminary data.</text>
</comment>
<dbReference type="InterPro" id="IPR037167">
    <property type="entry name" value="Peptidase_S11_C_sf"/>
</dbReference>
<feature type="transmembrane region" description="Helical" evidence="2">
    <location>
        <begin position="12"/>
        <end position="33"/>
    </location>
</feature>
<feature type="domain" description="Peptidase S11 D-Ala-D-Ala carboxypeptidase A C-terminal" evidence="4">
    <location>
        <begin position="351"/>
        <end position="425"/>
    </location>
</feature>
<proteinExistence type="predicted"/>
<dbReference type="RefSeq" id="WP_349153192.1">
    <property type="nucleotide sequence ID" value="NZ_JBBMER010000001.1"/>
</dbReference>